<organism evidence="1 2">
    <name type="scientific">Paracoccus pacificus</name>
    <dbReference type="NCBI Taxonomy" id="1463598"/>
    <lineage>
        <taxon>Bacteria</taxon>
        <taxon>Pseudomonadati</taxon>
        <taxon>Pseudomonadota</taxon>
        <taxon>Alphaproteobacteria</taxon>
        <taxon>Rhodobacterales</taxon>
        <taxon>Paracoccaceae</taxon>
        <taxon>Paracoccus</taxon>
    </lineage>
</organism>
<keyword evidence="2" id="KW-1185">Reference proteome</keyword>
<protein>
    <submittedName>
        <fullName evidence="1">DUF1287 domain-containing protein</fullName>
    </submittedName>
</protein>
<comment type="caution">
    <text evidence="1">The sequence shown here is derived from an EMBL/GenBank/DDBJ whole genome shotgun (WGS) entry which is preliminary data.</text>
</comment>
<accession>A0ABW4RC48</accession>
<evidence type="ECO:0000313" key="1">
    <source>
        <dbReference type="EMBL" id="MFD1883826.1"/>
    </source>
</evidence>
<dbReference type="Pfam" id="PF06940">
    <property type="entry name" value="DUF1287"/>
    <property type="match status" value="1"/>
</dbReference>
<dbReference type="EMBL" id="JBHUEN010000053">
    <property type="protein sequence ID" value="MFD1883826.1"/>
    <property type="molecule type" value="Genomic_DNA"/>
</dbReference>
<dbReference type="InterPro" id="IPR009706">
    <property type="entry name" value="DUF1287"/>
</dbReference>
<name>A0ABW4RC48_9RHOB</name>
<dbReference type="RefSeq" id="WP_379145475.1">
    <property type="nucleotide sequence ID" value="NZ_JBHUEN010000053.1"/>
</dbReference>
<reference evidence="2" key="1">
    <citation type="journal article" date="2019" name="Int. J. Syst. Evol. Microbiol.">
        <title>The Global Catalogue of Microorganisms (GCM) 10K type strain sequencing project: providing services to taxonomists for standard genome sequencing and annotation.</title>
        <authorList>
            <consortium name="The Broad Institute Genomics Platform"/>
            <consortium name="The Broad Institute Genome Sequencing Center for Infectious Disease"/>
            <person name="Wu L."/>
            <person name="Ma J."/>
        </authorList>
    </citation>
    <scope>NUCLEOTIDE SEQUENCE [LARGE SCALE GENOMIC DNA]</scope>
    <source>
        <strain evidence="2">CCUG 56029</strain>
    </source>
</reference>
<proteinExistence type="predicted"/>
<dbReference type="Proteomes" id="UP001597213">
    <property type="component" value="Unassembled WGS sequence"/>
</dbReference>
<sequence>MPGAFGNARLPGTAAIAAPMLPVAMLPVSLLTVALLTVALSIWGAAALATPLSQSAPPPYRAGLAAPMPGGDLSTAEVPATPPEIAAILTAARRQVGVTNRYDPAYTRLDFPGGDVPPDRGVCTDVLIRALREGAQIDLQLAVNRDMSADFSAYPRSWGLKRPDSNIDHRRVPNLSTFLRRIGAEVPAGEGPEDFQPGDIVTMMLPGNLPHILLVSDKRTPDGQRPLVIHNIGAGAREEDALMRFPRTGHYRLNQAAMATLRRLGQWEY</sequence>
<evidence type="ECO:0000313" key="2">
    <source>
        <dbReference type="Proteomes" id="UP001597213"/>
    </source>
</evidence>
<gene>
    <name evidence="1" type="ORF">ACFSCT_19110</name>
</gene>